<sequence>MERALVNTTFRLNYILSIDGTTLEDLREPENLTLLKTLIVDELKKNELNLTSRSSRLPLSEQLEQEVEISPKTVQVSLNRQEIGGYNILYLFIVCRGVIKRQVVILVTNPQKRGVLALSRCDTRYLGLIWSHLTSKMGQIVRPISITSAFTTELFDKSMQEIPASNIFNMVGSLHLNFTVETIGNSLKNIIVDIPGDVLEKCDSKSYVQDIYARLKKQLGIDLSQLELTTIRSNIFMITNTGRIRFNQGTSLDRSDKDTVAVWTMIDQLYTYAERLTTIPIPV</sequence>
<reference evidence="1 2" key="1">
    <citation type="submission" date="2016-02" db="EMBL/GenBank/DDBJ databases">
        <title>Comparative genomic and transcriptomic foundation for Pichia pastoris.</title>
        <authorList>
            <person name="Love K.R."/>
            <person name="Shah K.A."/>
            <person name="Whittaker C.A."/>
            <person name="Wu J."/>
            <person name="Bartlett M.C."/>
            <person name="Ma D."/>
            <person name="Leeson R.L."/>
            <person name="Priest M."/>
            <person name="Young S.K."/>
            <person name="Love J.C."/>
        </authorList>
    </citation>
    <scope>NUCLEOTIDE SEQUENCE [LARGE SCALE GENOMIC DNA]</scope>
    <source>
        <strain evidence="1 2">ATCC 28485</strain>
    </source>
</reference>
<gene>
    <name evidence="1" type="ORF">ATY40_BA7505002</name>
</gene>
<dbReference type="OrthoDB" id="3995864at2759"/>
<name>A0A1B2JJ90_PICPA</name>
<organism evidence="1 2">
    <name type="scientific">Komagataella pastoris</name>
    <name type="common">Yeast</name>
    <name type="synonym">Pichia pastoris</name>
    <dbReference type="NCBI Taxonomy" id="4922"/>
    <lineage>
        <taxon>Eukaryota</taxon>
        <taxon>Fungi</taxon>
        <taxon>Dikarya</taxon>
        <taxon>Ascomycota</taxon>
        <taxon>Saccharomycotina</taxon>
        <taxon>Pichiomycetes</taxon>
        <taxon>Pichiales</taxon>
        <taxon>Pichiaceae</taxon>
        <taxon>Komagataella</taxon>
    </lineage>
</organism>
<evidence type="ECO:0000313" key="2">
    <source>
        <dbReference type="Proteomes" id="UP000094565"/>
    </source>
</evidence>
<keyword evidence="2" id="KW-1185">Reference proteome</keyword>
<protein>
    <submittedName>
        <fullName evidence="1">BA75_05002T0</fullName>
    </submittedName>
</protein>
<dbReference type="EMBL" id="CP014587">
    <property type="protein sequence ID" value="ANZ78099.1"/>
    <property type="molecule type" value="Genomic_DNA"/>
</dbReference>
<dbReference type="AlphaFoldDB" id="A0A1B2JJ90"/>
<accession>A0A1B2JJ90</accession>
<proteinExistence type="predicted"/>
<dbReference type="Proteomes" id="UP000094565">
    <property type="component" value="Chromosome 4"/>
</dbReference>
<evidence type="ECO:0000313" key="1">
    <source>
        <dbReference type="EMBL" id="ANZ78099.1"/>
    </source>
</evidence>